<evidence type="ECO:0000313" key="2">
    <source>
        <dbReference type="Proteomes" id="UP000602381"/>
    </source>
</evidence>
<dbReference type="InterPro" id="IPR046525">
    <property type="entry name" value="DUF6702"/>
</dbReference>
<comment type="caution">
    <text evidence="1">The sequence shown here is derived from an EMBL/GenBank/DDBJ whole genome shotgun (WGS) entry which is preliminary data.</text>
</comment>
<accession>A0ABQ2L7I3</accession>
<gene>
    <name evidence="1" type="ORF">GCM10007972_00270</name>
</gene>
<evidence type="ECO:0000313" key="1">
    <source>
        <dbReference type="EMBL" id="GGO04155.1"/>
    </source>
</evidence>
<reference evidence="2" key="1">
    <citation type="journal article" date="2019" name="Int. J. Syst. Evol. Microbiol.">
        <title>The Global Catalogue of Microorganisms (GCM) 10K type strain sequencing project: providing services to taxonomists for standard genome sequencing and annotation.</title>
        <authorList>
            <consortium name="The Broad Institute Genomics Platform"/>
            <consortium name="The Broad Institute Genome Sequencing Center for Infectious Disease"/>
            <person name="Wu L."/>
            <person name="Ma J."/>
        </authorList>
    </citation>
    <scope>NUCLEOTIDE SEQUENCE [LARGE SCALE GENOMIC DNA]</scope>
    <source>
        <strain evidence="2">JCM 17843</strain>
    </source>
</reference>
<proteinExistence type="predicted"/>
<name>A0ABQ2L7I3_9PROT</name>
<dbReference type="Pfam" id="PF20420">
    <property type="entry name" value="DUF6702"/>
    <property type="match status" value="1"/>
</dbReference>
<organism evidence="1 2">
    <name type="scientific">Iodidimonas muriae</name>
    <dbReference type="NCBI Taxonomy" id="261467"/>
    <lineage>
        <taxon>Bacteria</taxon>
        <taxon>Pseudomonadati</taxon>
        <taxon>Pseudomonadota</taxon>
        <taxon>Alphaproteobacteria</taxon>
        <taxon>Iodidimonadales</taxon>
        <taxon>Iodidimonadaceae</taxon>
        <taxon>Iodidimonas</taxon>
    </lineage>
</organism>
<keyword evidence="2" id="KW-1185">Reference proteome</keyword>
<protein>
    <submittedName>
        <fullName evidence="1">Uncharacterized protein</fullName>
    </submittedName>
</protein>
<sequence>MMTSRIKTVWGRASALPLIGLLCLMLAIPAMAHSFYTALTRLNYNVQAQTIEVIHRLSAHDMEAVLSFQEKQVMNFEKHAQLEGLAGDYLIRHFTLDVDGKAIPLQFIGLEFSGEDLIGYFEGPLKAAPQKIAITNRIFIDELPGQINTLVATIGEKTGAARFSEGETHKIVDFP</sequence>
<dbReference type="Proteomes" id="UP000602381">
    <property type="component" value="Unassembled WGS sequence"/>
</dbReference>
<dbReference type="EMBL" id="BMOV01000001">
    <property type="protein sequence ID" value="GGO04155.1"/>
    <property type="molecule type" value="Genomic_DNA"/>
</dbReference>